<name>A0ABR1IXX7_9AGAR</name>
<dbReference type="SUPFAM" id="SSF81383">
    <property type="entry name" value="F-box domain"/>
    <property type="match status" value="1"/>
</dbReference>
<protein>
    <recommendedName>
        <fullName evidence="3">F-box domain-containing protein</fullName>
    </recommendedName>
</protein>
<dbReference type="Gene3D" id="1.20.1280.50">
    <property type="match status" value="1"/>
</dbReference>
<reference evidence="1 2" key="1">
    <citation type="submission" date="2024-01" db="EMBL/GenBank/DDBJ databases">
        <title>A draft genome for the cacao thread blight pathogen Marasmiellus scandens.</title>
        <authorList>
            <person name="Baruah I.K."/>
            <person name="Leung J."/>
            <person name="Bukari Y."/>
            <person name="Amoako-Attah I."/>
            <person name="Meinhardt L.W."/>
            <person name="Bailey B.A."/>
            <person name="Cohen S.P."/>
        </authorList>
    </citation>
    <scope>NUCLEOTIDE SEQUENCE [LARGE SCALE GENOMIC DNA]</scope>
    <source>
        <strain evidence="1 2">GH-19</strain>
    </source>
</reference>
<dbReference type="InterPro" id="IPR036047">
    <property type="entry name" value="F-box-like_dom_sf"/>
</dbReference>
<dbReference type="EMBL" id="JBANRG010000052">
    <property type="protein sequence ID" value="KAK7444092.1"/>
    <property type="molecule type" value="Genomic_DNA"/>
</dbReference>
<accession>A0ABR1IXX7</accession>
<keyword evidence="2" id="KW-1185">Reference proteome</keyword>
<proteinExistence type="predicted"/>
<dbReference type="SUPFAM" id="SSF52047">
    <property type="entry name" value="RNI-like"/>
    <property type="match status" value="1"/>
</dbReference>
<evidence type="ECO:0008006" key="3">
    <source>
        <dbReference type="Google" id="ProtNLM"/>
    </source>
</evidence>
<evidence type="ECO:0000313" key="2">
    <source>
        <dbReference type="Proteomes" id="UP001498398"/>
    </source>
</evidence>
<comment type="caution">
    <text evidence="1">The sequence shown here is derived from an EMBL/GenBank/DDBJ whole genome shotgun (WGS) entry which is preliminary data.</text>
</comment>
<gene>
    <name evidence="1" type="ORF">VKT23_015490</name>
</gene>
<dbReference type="Proteomes" id="UP001498398">
    <property type="component" value="Unassembled WGS sequence"/>
</dbReference>
<sequence>MLNSSKKTRRGLRTAKPPPSIQKLPAELLYQIFSCVLCLDVNDTLAIHTSPPWILSRVCSHWKSFMLSFPELWSSIDIRIPRNKSIPQNAQSILETWLQRAGTDTPLSITYQCSDTSDNAQELLMTCISLCKRWERASLHIPATLLPCLHEVMGKLPLLNRLHLALYNEGYSGSTRPVWLSGDFVTAFRTAPRLREVKIRQICDIANTVDLPWSQLTKYDAAEHVAGDHITLLDRMKSSVIECKLYSETSYRPPSSSSPSRFIICSKLRRLELKNCTLLERLDAPMLQHLIISDLAHPNSEAILHKFLLRSSCSLKSLDLSNTMLNQEQIMSVLNTADTIQDLRVWLGFEFASRFMRALTPGKPSGTLVPSETITNHAHRRFSMSHELNASPNDAPVTRSSSVKRLSSVSWSIRRKDRHARGPAKTVSSADPDLPLLPNLRHLRVNLVSCHRLNFAELVGMVEKRWIPKVTEGPATRSGAHHRPSGFFRRRHEISSTGMGLKSLRSLEVIATGQIATPNLVDQLQSYEAQGLELKMHLWREWK</sequence>
<organism evidence="1 2">
    <name type="scientific">Marasmiellus scandens</name>
    <dbReference type="NCBI Taxonomy" id="2682957"/>
    <lineage>
        <taxon>Eukaryota</taxon>
        <taxon>Fungi</taxon>
        <taxon>Dikarya</taxon>
        <taxon>Basidiomycota</taxon>
        <taxon>Agaricomycotina</taxon>
        <taxon>Agaricomycetes</taxon>
        <taxon>Agaricomycetidae</taxon>
        <taxon>Agaricales</taxon>
        <taxon>Marasmiineae</taxon>
        <taxon>Omphalotaceae</taxon>
        <taxon>Marasmiellus</taxon>
    </lineage>
</organism>
<evidence type="ECO:0000313" key="1">
    <source>
        <dbReference type="EMBL" id="KAK7444092.1"/>
    </source>
</evidence>